<dbReference type="AlphaFoldDB" id="S9W017"/>
<evidence type="ECO:0000256" key="1">
    <source>
        <dbReference type="ARBA" id="ARBA00004906"/>
    </source>
</evidence>
<dbReference type="InterPro" id="IPR045886">
    <property type="entry name" value="ThiF/MoeB/HesA"/>
</dbReference>
<feature type="active site" description="Glycyl thioester intermediate" evidence="7">
    <location>
        <position position="589"/>
    </location>
</feature>
<dbReference type="Gene3D" id="3.50.50.80">
    <property type="entry name" value="Ubiquitin-activating enzyme E1, inactive adenylation domain, subdomain 1"/>
    <property type="match status" value="1"/>
</dbReference>
<dbReference type="InterPro" id="IPR018075">
    <property type="entry name" value="UBQ-activ_enz_E1"/>
</dbReference>
<dbReference type="Pfam" id="PF00899">
    <property type="entry name" value="ThiF"/>
    <property type="match status" value="2"/>
</dbReference>
<dbReference type="InterPro" id="IPR000011">
    <property type="entry name" value="UBQ/SUMO-activ_enz_E1-like"/>
</dbReference>
<reference evidence="10 11" key="1">
    <citation type="journal article" date="2013" name="PLoS ONE">
        <title>Predicting the Proteins of Angomonas deanei, Strigomonas culicis and Their Respective Endosymbionts Reveals New Aspects of the Trypanosomatidae Family.</title>
        <authorList>
            <person name="Motta M.C."/>
            <person name="Martins A.C."/>
            <person name="de Souza S.S."/>
            <person name="Catta-Preta C.M."/>
            <person name="Silva R."/>
            <person name="Klein C.C."/>
            <person name="de Almeida L.G."/>
            <person name="de Lima Cunha O."/>
            <person name="Ciapina L.P."/>
            <person name="Brocchi M."/>
            <person name="Colabardini A.C."/>
            <person name="de Araujo Lima B."/>
            <person name="Machado C.R."/>
            <person name="de Almeida Soares C.M."/>
            <person name="Probst C.M."/>
            <person name="de Menezes C.B."/>
            <person name="Thompson C.E."/>
            <person name="Bartholomeu D.C."/>
            <person name="Gradia D.F."/>
            <person name="Pavoni D.P."/>
            <person name="Grisard E.C."/>
            <person name="Fantinatti-Garboggini F."/>
            <person name="Marchini F.K."/>
            <person name="Rodrigues-Luiz G.F."/>
            <person name="Wagner G."/>
            <person name="Goldman G.H."/>
            <person name="Fietto J.L."/>
            <person name="Elias M.C."/>
            <person name="Goldman M.H."/>
            <person name="Sagot M.F."/>
            <person name="Pereira M."/>
            <person name="Stoco P.H."/>
            <person name="de Mendonca-Neto R.P."/>
            <person name="Teixeira S.M."/>
            <person name="Maciel T.E."/>
            <person name="de Oliveira Mendes T.A."/>
            <person name="Urmenyi T.P."/>
            <person name="de Souza W."/>
            <person name="Schenkman S."/>
            <person name="de Vasconcelos A.T."/>
        </authorList>
    </citation>
    <scope>NUCLEOTIDE SEQUENCE [LARGE SCALE GENOMIC DNA]</scope>
</reference>
<dbReference type="PRINTS" id="PR01849">
    <property type="entry name" value="UBIQUITINACT"/>
</dbReference>
<dbReference type="Proteomes" id="UP000015354">
    <property type="component" value="Unassembled WGS sequence"/>
</dbReference>
<keyword evidence="4 8" id="KW-0547">Nucleotide-binding</keyword>
<protein>
    <submittedName>
        <fullName evidence="10">Ubiquitin-activating enzyme E1</fullName>
    </submittedName>
</protein>
<dbReference type="Gene3D" id="3.10.290.60">
    <property type="entry name" value="Ubiquitin-activating enzyme E1, UFD domain"/>
    <property type="match status" value="1"/>
</dbReference>
<comment type="similarity">
    <text evidence="2 8">Belongs to the ubiquitin-activating E1 family.</text>
</comment>
<dbReference type="NCBIfam" id="TIGR01408">
    <property type="entry name" value="Ube1"/>
    <property type="match status" value="1"/>
</dbReference>
<dbReference type="InterPro" id="IPR033127">
    <property type="entry name" value="UBQ-activ_enz_E1_Cys_AS"/>
</dbReference>
<dbReference type="OrthoDB" id="10252231at2759"/>
<dbReference type="InterPro" id="IPR038252">
    <property type="entry name" value="UBA_E1_C_sf"/>
</dbReference>
<dbReference type="InterPro" id="IPR000594">
    <property type="entry name" value="ThiF_NAD_FAD-bd"/>
</dbReference>
<dbReference type="Gene3D" id="1.10.10.2660">
    <property type="entry name" value="Ubiquitin-activating enzyme E1, SCCH domain"/>
    <property type="match status" value="1"/>
</dbReference>
<dbReference type="InterPro" id="IPR019572">
    <property type="entry name" value="UBA_E1_SCCH"/>
</dbReference>
<dbReference type="PANTHER" id="PTHR10953:SF4">
    <property type="entry name" value="UBIQUITIN-ACTIVATING ENZYME E1 C-TERMINAL DOMAIN-CONTAINING PROTEIN"/>
    <property type="match status" value="1"/>
</dbReference>
<dbReference type="GO" id="GO:0031510">
    <property type="term" value="C:SUMO activating enzyme complex"/>
    <property type="evidence" value="ECO:0007669"/>
    <property type="project" value="TreeGrafter"/>
</dbReference>
<dbReference type="InterPro" id="IPR042063">
    <property type="entry name" value="Ubi_acti_E1_SCCH"/>
</dbReference>
<gene>
    <name evidence="10" type="ORF">STCU_04652</name>
</gene>
<evidence type="ECO:0000256" key="3">
    <source>
        <dbReference type="ARBA" id="ARBA00022598"/>
    </source>
</evidence>
<evidence type="ECO:0000256" key="7">
    <source>
        <dbReference type="PROSITE-ProRule" id="PRU10132"/>
    </source>
</evidence>
<dbReference type="PROSITE" id="PS00865">
    <property type="entry name" value="UBIQUITIN_ACTIVAT_2"/>
    <property type="match status" value="1"/>
</dbReference>
<dbReference type="Gene3D" id="2.40.30.180">
    <property type="entry name" value="Ubiquitin-activating enzyme E1, FCCH domain"/>
    <property type="match status" value="1"/>
</dbReference>
<dbReference type="EMBL" id="ATMH01004652">
    <property type="protein sequence ID" value="EPY29245.1"/>
    <property type="molecule type" value="Genomic_DNA"/>
</dbReference>
<evidence type="ECO:0000256" key="5">
    <source>
        <dbReference type="ARBA" id="ARBA00022786"/>
    </source>
</evidence>
<dbReference type="FunFam" id="1.10.10.2660:FF:000005">
    <property type="entry name" value="Ubiquitin-activating enzyme E1, putative"/>
    <property type="match status" value="1"/>
</dbReference>
<keyword evidence="3 8" id="KW-0436">Ligase</keyword>
<dbReference type="SMART" id="SM00985">
    <property type="entry name" value="UBA_e1_C"/>
    <property type="match status" value="1"/>
</dbReference>
<dbReference type="InterPro" id="IPR042449">
    <property type="entry name" value="Ub-E1_IAD_1"/>
</dbReference>
<keyword evidence="11" id="KW-1185">Reference proteome</keyword>
<evidence type="ECO:0000256" key="6">
    <source>
        <dbReference type="ARBA" id="ARBA00022840"/>
    </source>
</evidence>
<evidence type="ECO:0000256" key="4">
    <source>
        <dbReference type="ARBA" id="ARBA00022741"/>
    </source>
</evidence>
<dbReference type="InterPro" id="IPR018247">
    <property type="entry name" value="EF_Hand_1_Ca_BS"/>
</dbReference>
<evidence type="ECO:0000313" key="10">
    <source>
        <dbReference type="EMBL" id="EPY29245.1"/>
    </source>
</evidence>
<sequence>MASIESQKHQLYNRQEYVVGAETQAKYGSTTVLVVGACGLGAEIIKNLVLTGVKAVQVLDERPVAVRDLSTNFFLQEGDVGKPIGDVVAAAAKELNRFVAVTAVKGDVLQLIPGVQVVVFANSFTANLIAANEVARKHQVRFVSCESRGIAGCVFTDGGDAFEVVDTNGEETVSCVVTALTKDGLVTLHDDKSHECEVGSKVYFTGVESPAAVNSEDPATVPRGQTPQLRLFEVREVVSPFILQLKGLAEAAGSQPLQLGAGSYLHTTKTRTTMAFDSLARSLERPDYNMVFDSEAKLLAPMTLHAVFRAVAKAGAAPRTAAELASAVAAAQSLHPDLETDVAEKVLAVFAGDLNPMAAFIGGIASQEALKLCSGKFTPLHQWLYYDAREVLEARGGSAAEWLAAGAPRNSRYDGQTAVLGLDFQTYLAKQRAFIVGAGALGCELIKNVALMGIGGVSITDMDSIEMSNLSRQFLFRNHHIGRPKSTVAAEAARAINGSVQITSHEAKMAPETEGVFNEAFWLRHSVVLNALDNVQSRKYVDERCLFYKAPLFESGTLGTKCNMQPVIPYVTESYSSSQDPPEKSIPLCTLKNFPSAIEHTIQWARDQFHLLFHSTPGDANSYLKDPQAFAEALRRDPAASPAVLKNVNEALRQWPTSDRDCVRRARIMFHENFNESFKQLLHNLPLDKRNEDGQLFWSGAKRPPAPQEFDSHKERDAAFVYHTACLVAAVYGIPMTLTPAQAAEVAAKVEVPSFVARQVTFATSEADKKDPSVSQLAGDLQITDLPPPTAFAGRCMHPLEFEKDDPTNHHVEFITYCSNTRAEAYAIPPADLVRTKRIAGKIIPAMVTTTSLVTGLVGFEVLKYLLLQQRHGDRHVPSPKDVTAQLSLYRSAFVNIALPLFAFSDPIIAAGRSYALPSGGSVRWTAWDRLDINEGRDISVNELVRVLETKFHIDVFMVTLTSGKMIFSQFGGKKEEKAKPVSEVAQLKGEVPQEGNDYLNLIATGTIGDEEDVDIPVIRYKYRGF</sequence>
<name>S9W017_9TRYP</name>
<proteinExistence type="inferred from homology"/>
<keyword evidence="5 8" id="KW-0833">Ubl conjugation pathway</keyword>
<dbReference type="GO" id="GO:0004839">
    <property type="term" value="F:ubiquitin activating enzyme activity"/>
    <property type="evidence" value="ECO:0007669"/>
    <property type="project" value="UniProtKB-EC"/>
</dbReference>
<dbReference type="InterPro" id="IPR035985">
    <property type="entry name" value="Ubiquitin-activating_enz"/>
</dbReference>
<dbReference type="PANTHER" id="PTHR10953">
    <property type="entry name" value="UBIQUITIN-ACTIVATING ENZYME E1"/>
    <property type="match status" value="1"/>
</dbReference>
<dbReference type="GO" id="GO:0019948">
    <property type="term" value="F:SUMO activating enzyme activity"/>
    <property type="evidence" value="ECO:0007669"/>
    <property type="project" value="TreeGrafter"/>
</dbReference>
<accession>S9W017</accession>
<dbReference type="InterPro" id="IPR042302">
    <property type="entry name" value="E1_FCCH_sf"/>
</dbReference>
<evidence type="ECO:0000256" key="2">
    <source>
        <dbReference type="ARBA" id="ARBA00005673"/>
    </source>
</evidence>
<dbReference type="Gene3D" id="3.40.50.12550">
    <property type="entry name" value="Ubiquitin-activating enzyme E1, inactive adenylation domain, subdomain 2"/>
    <property type="match status" value="1"/>
</dbReference>
<evidence type="ECO:0000313" key="11">
    <source>
        <dbReference type="Proteomes" id="UP000015354"/>
    </source>
</evidence>
<feature type="domain" description="Ubiquitin-activating enzyme E1 C-terminal" evidence="9">
    <location>
        <begin position="890"/>
        <end position="1019"/>
    </location>
</feature>
<comment type="caution">
    <text evidence="10">The sequence shown here is derived from an EMBL/GenBank/DDBJ whole genome shotgun (WGS) entry which is preliminary data.</text>
</comment>
<dbReference type="GO" id="GO:0005524">
    <property type="term" value="F:ATP binding"/>
    <property type="evidence" value="ECO:0007669"/>
    <property type="project" value="UniProtKB-KW"/>
</dbReference>
<dbReference type="Pfam" id="PF10585">
    <property type="entry name" value="UBA_E1_SCCH"/>
    <property type="match status" value="1"/>
</dbReference>
<dbReference type="UniPathway" id="UPA00143"/>
<evidence type="ECO:0000256" key="8">
    <source>
        <dbReference type="RuleBase" id="RU000519"/>
    </source>
</evidence>
<dbReference type="GO" id="GO:0005737">
    <property type="term" value="C:cytoplasm"/>
    <property type="evidence" value="ECO:0007669"/>
    <property type="project" value="TreeGrafter"/>
</dbReference>
<dbReference type="FunFam" id="3.50.50.80:FF:000002">
    <property type="entry name" value="SUMO-activating enzyme subunit 2"/>
    <property type="match status" value="1"/>
</dbReference>
<dbReference type="InterPro" id="IPR018965">
    <property type="entry name" value="Ub-activating_enz_E1_C"/>
</dbReference>
<dbReference type="Pfam" id="PF09358">
    <property type="entry name" value="E1_UFD"/>
    <property type="match status" value="1"/>
</dbReference>
<evidence type="ECO:0000259" key="9">
    <source>
        <dbReference type="SMART" id="SM00985"/>
    </source>
</evidence>
<comment type="pathway">
    <text evidence="1">Protein modification; protein ubiquitination.</text>
</comment>
<keyword evidence="6 8" id="KW-0067">ATP-binding</keyword>
<dbReference type="PROSITE" id="PS00018">
    <property type="entry name" value="EF_HAND_1"/>
    <property type="match status" value="1"/>
</dbReference>
<dbReference type="SUPFAM" id="SSF69572">
    <property type="entry name" value="Activating enzymes of the ubiquitin-like proteins"/>
    <property type="match status" value="2"/>
</dbReference>
<dbReference type="Gene3D" id="3.40.50.720">
    <property type="entry name" value="NAD(P)-binding Rossmann-like Domain"/>
    <property type="match status" value="1"/>
</dbReference>
<organism evidence="10 11">
    <name type="scientific">Strigomonas culicis</name>
    <dbReference type="NCBI Taxonomy" id="28005"/>
    <lineage>
        <taxon>Eukaryota</taxon>
        <taxon>Discoba</taxon>
        <taxon>Euglenozoa</taxon>
        <taxon>Kinetoplastea</taxon>
        <taxon>Metakinetoplastina</taxon>
        <taxon>Trypanosomatida</taxon>
        <taxon>Trypanosomatidae</taxon>
        <taxon>Strigomonadinae</taxon>
        <taxon>Strigomonas</taxon>
    </lineage>
</organism>
<dbReference type="CDD" id="cd01490">
    <property type="entry name" value="Ube1_repeat2"/>
    <property type="match status" value="1"/>
</dbReference>
<dbReference type="GO" id="GO:0016925">
    <property type="term" value="P:protein sumoylation"/>
    <property type="evidence" value="ECO:0007669"/>
    <property type="project" value="TreeGrafter"/>
</dbReference>